<evidence type="ECO:0000256" key="4">
    <source>
        <dbReference type="ARBA" id="ARBA00022840"/>
    </source>
</evidence>
<organism evidence="11 12">
    <name type="scientific">Orrella daihaiensis</name>
    <dbReference type="NCBI Taxonomy" id="2782176"/>
    <lineage>
        <taxon>Bacteria</taxon>
        <taxon>Pseudomonadati</taxon>
        <taxon>Pseudomonadota</taxon>
        <taxon>Betaproteobacteria</taxon>
        <taxon>Burkholderiales</taxon>
        <taxon>Alcaligenaceae</taxon>
        <taxon>Orrella</taxon>
    </lineage>
</organism>
<dbReference type="InterPro" id="IPR049940">
    <property type="entry name" value="GluQ/Sye"/>
</dbReference>
<name>A0ABY4AM57_9BURK</name>
<evidence type="ECO:0000256" key="6">
    <source>
        <dbReference type="ARBA" id="ARBA00023146"/>
    </source>
</evidence>
<feature type="binding site" evidence="7">
    <location>
        <position position="252"/>
    </location>
    <ligand>
        <name>ATP</name>
        <dbReference type="ChEBI" id="CHEBI:30616"/>
    </ligand>
</feature>
<dbReference type="Gene3D" id="1.10.10.350">
    <property type="match status" value="1"/>
</dbReference>
<feature type="domain" description="Glutamyl/glutaminyl-tRNA synthetase class Ib catalytic" evidence="9">
    <location>
        <begin position="11"/>
        <end position="317"/>
    </location>
</feature>
<evidence type="ECO:0000259" key="10">
    <source>
        <dbReference type="Pfam" id="PF19269"/>
    </source>
</evidence>
<dbReference type="NCBIfam" id="TIGR00464">
    <property type="entry name" value="gltX_bact"/>
    <property type="match status" value="1"/>
</dbReference>
<reference evidence="11 12" key="1">
    <citation type="submission" date="2020-11" db="EMBL/GenBank/DDBJ databases">
        <title>Algicoccus daihaiensis sp.nov., isolated from Daihai Lake in Inner Mongolia.</title>
        <authorList>
            <person name="Kai J."/>
        </authorList>
    </citation>
    <scope>NUCLEOTIDE SEQUENCE [LARGE SCALE GENOMIC DNA]</scope>
    <source>
        <strain evidence="12">f23</strain>
    </source>
</reference>
<keyword evidence="6 7" id="KW-0030">Aminoacyl-tRNA synthetase</keyword>
<keyword evidence="12" id="KW-1185">Reference proteome</keyword>
<evidence type="ECO:0000256" key="3">
    <source>
        <dbReference type="ARBA" id="ARBA00022741"/>
    </source>
</evidence>
<evidence type="ECO:0000256" key="1">
    <source>
        <dbReference type="ARBA" id="ARBA00007894"/>
    </source>
</evidence>
<dbReference type="InterPro" id="IPR008925">
    <property type="entry name" value="aa_tRNA-synth_I_cd-bd_sf"/>
</dbReference>
<evidence type="ECO:0000256" key="2">
    <source>
        <dbReference type="ARBA" id="ARBA00022598"/>
    </source>
</evidence>
<dbReference type="HAMAP" id="MF_00022">
    <property type="entry name" value="Glu_tRNA_synth_type1"/>
    <property type="match status" value="1"/>
</dbReference>
<dbReference type="CDD" id="cd00808">
    <property type="entry name" value="GluRS_core"/>
    <property type="match status" value="1"/>
</dbReference>
<feature type="compositionally biased region" description="Basic and acidic residues" evidence="8">
    <location>
        <begin position="124"/>
        <end position="137"/>
    </location>
</feature>
<comment type="similarity">
    <text evidence="1 7">Belongs to the class-I aminoacyl-tRNA synthetase family. Glutamate--tRNA ligase type 1 subfamily.</text>
</comment>
<dbReference type="InterPro" id="IPR045462">
    <property type="entry name" value="aa-tRNA-synth_I_cd-bd"/>
</dbReference>
<dbReference type="InterPro" id="IPR014729">
    <property type="entry name" value="Rossmann-like_a/b/a_fold"/>
</dbReference>
<keyword evidence="7" id="KW-0963">Cytoplasm</keyword>
<dbReference type="InterPro" id="IPR004527">
    <property type="entry name" value="Glu-tRNA-ligase_bac/mito"/>
</dbReference>
<keyword evidence="4 7" id="KW-0067">ATP-binding</keyword>
<comment type="catalytic activity">
    <reaction evidence="7">
        <text>tRNA(Glu) + L-glutamate + ATP = L-glutamyl-tRNA(Glu) + AMP + diphosphate</text>
        <dbReference type="Rhea" id="RHEA:23540"/>
        <dbReference type="Rhea" id="RHEA-COMP:9663"/>
        <dbReference type="Rhea" id="RHEA-COMP:9680"/>
        <dbReference type="ChEBI" id="CHEBI:29985"/>
        <dbReference type="ChEBI" id="CHEBI:30616"/>
        <dbReference type="ChEBI" id="CHEBI:33019"/>
        <dbReference type="ChEBI" id="CHEBI:78442"/>
        <dbReference type="ChEBI" id="CHEBI:78520"/>
        <dbReference type="ChEBI" id="CHEBI:456215"/>
        <dbReference type="EC" id="6.1.1.17"/>
    </reaction>
</comment>
<keyword evidence="2 7" id="KW-0436">Ligase</keyword>
<dbReference type="EMBL" id="CP063982">
    <property type="protein sequence ID" value="UOD50170.1"/>
    <property type="molecule type" value="Genomic_DNA"/>
</dbReference>
<feature type="region of interest" description="Disordered" evidence="8">
    <location>
        <begin position="124"/>
        <end position="150"/>
    </location>
</feature>
<dbReference type="Pfam" id="PF00749">
    <property type="entry name" value="tRNA-synt_1c"/>
    <property type="match status" value="1"/>
</dbReference>
<keyword evidence="5 7" id="KW-0648">Protein biosynthesis</keyword>
<evidence type="ECO:0000256" key="8">
    <source>
        <dbReference type="SAM" id="MobiDB-lite"/>
    </source>
</evidence>
<dbReference type="Pfam" id="PF19269">
    <property type="entry name" value="Anticodon_2"/>
    <property type="match status" value="1"/>
</dbReference>
<dbReference type="PRINTS" id="PR00987">
    <property type="entry name" value="TRNASYNTHGLU"/>
</dbReference>
<sequence length="475" mass="53063">MTELSNQTSRVRTRFAPSPTGFLHLGGARTALYSWAYAKHFGGDFILRIEDTDLERSTPEAVQAILDGMAWLGFTPDEGPFYQMQHMDRYREVIAQMLESGTAYYCYSSPEEVDAMREAAKARGDKPRYDGTWRPEPGKTLPPIPEGRKPVVRFKNPESGVTCWDDLVKGTISIRNEELDDLIIARPDGTPTYNFCVVVDDWDMGITHVLRGDDHVNNTPRQINILKALGAPIPTYGHVPMILGPDGQKLSKRHGAVSVIEYDKAGYLPEAMVNYLARLGWSHADDEIFSREQLIQWFDGHNLSRSAAQWDPKKLNWVNAHYIKEASNQWLAKEIRGRIIAREGDPDSVDLPAAVSLLKDRSETLEQLAEAAMLFCGQAKQPDPELIAKHMTLEAKQAVADFWAKSQATEWTSSEIGSAIKTTLAEHGLKMPQIAIPLRLIVAGTPQTPAIDAVLELMGRERVGQRLRAFGLVTD</sequence>
<evidence type="ECO:0000313" key="12">
    <source>
        <dbReference type="Proteomes" id="UP000831607"/>
    </source>
</evidence>
<dbReference type="EC" id="6.1.1.17" evidence="7"/>
<evidence type="ECO:0000259" key="9">
    <source>
        <dbReference type="Pfam" id="PF00749"/>
    </source>
</evidence>
<feature type="short sequence motif" description="'HIGH' region" evidence="7">
    <location>
        <begin position="17"/>
        <end position="27"/>
    </location>
</feature>
<dbReference type="SUPFAM" id="SSF52374">
    <property type="entry name" value="Nucleotidylyl transferase"/>
    <property type="match status" value="1"/>
</dbReference>
<gene>
    <name evidence="7" type="primary">gltX</name>
    <name evidence="11" type="ORF">DHf2319_12125</name>
</gene>
<dbReference type="InterPro" id="IPR000924">
    <property type="entry name" value="Glu/Gln-tRNA-synth"/>
</dbReference>
<dbReference type="Gene3D" id="3.40.50.620">
    <property type="entry name" value="HUPs"/>
    <property type="match status" value="1"/>
</dbReference>
<dbReference type="InterPro" id="IPR020751">
    <property type="entry name" value="aa-tRNA-synth_I_codon-bd_sub2"/>
</dbReference>
<evidence type="ECO:0000256" key="7">
    <source>
        <dbReference type="HAMAP-Rule" id="MF_00022"/>
    </source>
</evidence>
<accession>A0ABY4AM57</accession>
<dbReference type="RefSeq" id="WP_243478568.1">
    <property type="nucleotide sequence ID" value="NZ_CP063982.1"/>
</dbReference>
<dbReference type="PANTHER" id="PTHR43311:SF2">
    <property type="entry name" value="GLUTAMATE--TRNA LIGASE, MITOCHONDRIAL-RELATED"/>
    <property type="match status" value="1"/>
</dbReference>
<keyword evidence="3 7" id="KW-0547">Nucleotide-binding</keyword>
<dbReference type="PROSITE" id="PS00178">
    <property type="entry name" value="AA_TRNA_LIGASE_I"/>
    <property type="match status" value="1"/>
</dbReference>
<comment type="caution">
    <text evidence="7">Lacks conserved residue(s) required for the propagation of feature annotation.</text>
</comment>
<comment type="subcellular location">
    <subcellularLocation>
        <location evidence="7">Cytoplasm</location>
    </subcellularLocation>
</comment>
<proteinExistence type="inferred from homology"/>
<dbReference type="InterPro" id="IPR033910">
    <property type="entry name" value="GluRS_core"/>
</dbReference>
<dbReference type="GO" id="GO:0004818">
    <property type="term" value="F:glutamate-tRNA ligase activity"/>
    <property type="evidence" value="ECO:0007669"/>
    <property type="project" value="UniProtKB-EC"/>
</dbReference>
<feature type="short sequence motif" description="'KMSKS' region" evidence="7">
    <location>
        <begin position="249"/>
        <end position="253"/>
    </location>
</feature>
<dbReference type="InterPro" id="IPR020058">
    <property type="entry name" value="Glu/Gln-tRNA-synth_Ib_cat-dom"/>
</dbReference>
<comment type="function">
    <text evidence="7">Catalyzes the attachment of glutamate to tRNA(Glu) in a two-step reaction: glutamate is first activated by ATP to form Glu-AMP and then transferred to the acceptor end of tRNA(Glu).</text>
</comment>
<protein>
    <recommendedName>
        <fullName evidence="7">Glutamate--tRNA ligase</fullName>
        <ecNumber evidence="7">6.1.1.17</ecNumber>
    </recommendedName>
    <alternativeName>
        <fullName evidence="7">Glutamyl-tRNA synthetase</fullName>
        <shortName evidence="7">GluRS</shortName>
    </alternativeName>
</protein>
<comment type="subunit">
    <text evidence="7">Monomer.</text>
</comment>
<feature type="domain" description="Aminoacyl-tRNA synthetase class I anticodon-binding" evidence="10">
    <location>
        <begin position="346"/>
        <end position="469"/>
    </location>
</feature>
<evidence type="ECO:0000256" key="5">
    <source>
        <dbReference type="ARBA" id="ARBA00022917"/>
    </source>
</evidence>
<dbReference type="Proteomes" id="UP000831607">
    <property type="component" value="Chromosome"/>
</dbReference>
<dbReference type="SUPFAM" id="SSF48163">
    <property type="entry name" value="An anticodon-binding domain of class I aminoacyl-tRNA synthetases"/>
    <property type="match status" value="1"/>
</dbReference>
<dbReference type="PANTHER" id="PTHR43311">
    <property type="entry name" value="GLUTAMATE--TRNA LIGASE"/>
    <property type="match status" value="1"/>
</dbReference>
<evidence type="ECO:0000313" key="11">
    <source>
        <dbReference type="EMBL" id="UOD50170.1"/>
    </source>
</evidence>
<dbReference type="InterPro" id="IPR001412">
    <property type="entry name" value="aa-tRNA-synth_I_CS"/>
</dbReference>